<organism evidence="1 2">
    <name type="scientific">Compostimonas suwonensis</name>
    <dbReference type="NCBI Taxonomy" id="1048394"/>
    <lineage>
        <taxon>Bacteria</taxon>
        <taxon>Bacillati</taxon>
        <taxon>Actinomycetota</taxon>
        <taxon>Actinomycetes</taxon>
        <taxon>Micrococcales</taxon>
        <taxon>Microbacteriaceae</taxon>
        <taxon>Compostimonas</taxon>
    </lineage>
</organism>
<comment type="caution">
    <text evidence="1">The sequence shown here is derived from an EMBL/GenBank/DDBJ whole genome shotgun (WGS) entry which is preliminary data.</text>
</comment>
<evidence type="ECO:0000313" key="2">
    <source>
        <dbReference type="Proteomes" id="UP000230161"/>
    </source>
</evidence>
<gene>
    <name evidence="1" type="ORF">CLV54_0356</name>
</gene>
<accession>A0A2M9C469</accession>
<name>A0A2M9C469_9MICO</name>
<evidence type="ECO:0000313" key="1">
    <source>
        <dbReference type="EMBL" id="PJJ65324.1"/>
    </source>
</evidence>
<evidence type="ECO:0008006" key="3">
    <source>
        <dbReference type="Google" id="ProtNLM"/>
    </source>
</evidence>
<reference evidence="1 2" key="1">
    <citation type="submission" date="2017-11" db="EMBL/GenBank/DDBJ databases">
        <title>Genomic Encyclopedia of Archaeal and Bacterial Type Strains, Phase II (KMG-II): From Individual Species to Whole Genera.</title>
        <authorList>
            <person name="Goeker M."/>
        </authorList>
    </citation>
    <scope>NUCLEOTIDE SEQUENCE [LARGE SCALE GENOMIC DNA]</scope>
    <source>
        <strain evidence="1 2">DSM 25625</strain>
    </source>
</reference>
<dbReference type="EMBL" id="PGFB01000001">
    <property type="protein sequence ID" value="PJJ65324.1"/>
    <property type="molecule type" value="Genomic_DNA"/>
</dbReference>
<protein>
    <recommendedName>
        <fullName evidence="3">Alpha/beta hydrolase family protein</fullName>
    </recommendedName>
</protein>
<keyword evidence="2" id="KW-1185">Reference proteome</keyword>
<dbReference type="RefSeq" id="WP_100343231.1">
    <property type="nucleotide sequence ID" value="NZ_PGFB01000001.1"/>
</dbReference>
<dbReference type="InterPro" id="IPR029058">
    <property type="entry name" value="AB_hydrolase_fold"/>
</dbReference>
<proteinExistence type="predicted"/>
<dbReference type="Proteomes" id="UP000230161">
    <property type="component" value="Unassembled WGS sequence"/>
</dbReference>
<sequence length="500" mass="50942">MSDGLVVGGGGPIVVATEELLACAASCAAVAAQAEAWAARLRAVSALVPGASVRWGDEAAWSLIEAGLTATRLGEDAQRLRGELLSSSDDYVRAEQTLARISGSWGSILGYSGGLLWPALALAAVPALATAGTGAVLALLGTSMLRGRSPASVLSAVSAAVRGRPELYSNPAVVHLVRVLVSSADDAMLGAARIPRAPERSGSGRSGGESGAGALGITGAATVVSWAVRPAGLGETPVAVRRAGVSVAAPPRGYAELAARMPSSASGSAQIRIERYEVPAPPSASTPTGAHRTRWIVYTGGTIDSGLRTASEPWDMASNLAGIADDGGGSYRATLEAMRAAGIEQGDEVLSVGYSQGGLVAARIVESGEFASAGLVTFGSPSEQIAAPEGVPVTAIRHEEDLIPALGGMADAEAGRGSDPGAVDGRLTVRRALFDESPPPSDEAFPAHSFERYRETAALLDESGEERISRAREGIETFTAGAHGTSVLYRATRVEQGETR</sequence>
<dbReference type="SUPFAM" id="SSF53474">
    <property type="entry name" value="alpha/beta-Hydrolases"/>
    <property type="match status" value="1"/>
</dbReference>
<dbReference type="OrthoDB" id="4790882at2"/>
<dbReference type="AlphaFoldDB" id="A0A2M9C469"/>